<accession>I2FPT9</accession>
<evidence type="ECO:0000313" key="1">
    <source>
        <dbReference type="EMBL" id="CCF48932.1"/>
    </source>
</evidence>
<organism evidence="1 2">
    <name type="scientific">Ustilago hordei</name>
    <name type="common">Barley covered smut fungus</name>
    <dbReference type="NCBI Taxonomy" id="120017"/>
    <lineage>
        <taxon>Eukaryota</taxon>
        <taxon>Fungi</taxon>
        <taxon>Dikarya</taxon>
        <taxon>Basidiomycota</taxon>
        <taxon>Ustilaginomycotina</taxon>
        <taxon>Ustilaginomycetes</taxon>
        <taxon>Ustilaginales</taxon>
        <taxon>Ustilaginaceae</taxon>
        <taxon>Ustilago</taxon>
    </lineage>
</organism>
<reference evidence="1 2" key="1">
    <citation type="journal article" date="2012" name="Plant Cell">
        <title>Genome comparison of barley and maize smut fungi reveals targeted loss of RNA silencing components and species-specific presence of transposable elements.</title>
        <authorList>
            <person name="Laurie J.D."/>
            <person name="Ali S."/>
            <person name="Linning R."/>
            <person name="Mannhaupt G."/>
            <person name="Wong P."/>
            <person name="Gueldener U."/>
            <person name="Muensterkoetter M."/>
            <person name="Moore R."/>
            <person name="Kahmann R."/>
            <person name="Bakkeren G."/>
            <person name="Schirawski J."/>
        </authorList>
    </citation>
    <scope>NUCLEOTIDE SEQUENCE [LARGE SCALE GENOMIC DNA]</scope>
    <source>
        <strain evidence="2">Uh4875-4</strain>
    </source>
</reference>
<evidence type="ECO:0000313" key="2">
    <source>
        <dbReference type="Proteomes" id="UP000006174"/>
    </source>
</evidence>
<sequence length="32" mass="3966">MSFPQTVKRRHPSFFYYFIIIAYVELEVVDRI</sequence>
<keyword evidence="2" id="KW-1185">Reference proteome</keyword>
<gene>
    <name evidence="1" type="ORF">UHOR_13467</name>
</gene>
<dbReference type="Proteomes" id="UP000006174">
    <property type="component" value="Unassembled WGS sequence"/>
</dbReference>
<protein>
    <submittedName>
        <fullName evidence="1">Uncharacterized protein</fullName>
    </submittedName>
</protein>
<dbReference type="HOGENOM" id="CLU_3392572_0_0_1"/>
<proteinExistence type="predicted"/>
<dbReference type="AlphaFoldDB" id="I2FPT9"/>
<comment type="caution">
    <text evidence="1">The sequence shown here is derived from an EMBL/GenBank/DDBJ whole genome shotgun (WGS) entry which is preliminary data.</text>
</comment>
<dbReference type="EMBL" id="CAGI01000139">
    <property type="protein sequence ID" value="CCF48932.1"/>
    <property type="molecule type" value="Genomic_DNA"/>
</dbReference>
<name>I2FPT9_USTHO</name>